<gene>
    <name evidence="1" type="ORF">MONAX_5E037899</name>
</gene>
<sequence>MVCVAQVPCLSGSWEGEAQPGCYGAEWIWLALEGRRSAPETESAAWNPGRASSGLQATSSEFGDLVTLGTADYLLLWAAVSRVEAVHLGHKGRNSEMRTLKPGGAVIHPRPYDYWWQSCNGILGQ</sequence>
<evidence type="ECO:0000313" key="2">
    <source>
        <dbReference type="Proteomes" id="UP000335636"/>
    </source>
</evidence>
<dbReference type="AlphaFoldDB" id="A0A5E4BYX9"/>
<evidence type="ECO:0000313" key="1">
    <source>
        <dbReference type="EMBL" id="VTJ74685.1"/>
    </source>
</evidence>
<protein>
    <submittedName>
        <fullName evidence="1">Uncharacterized protein</fullName>
    </submittedName>
</protein>
<reference evidence="1" key="1">
    <citation type="submission" date="2019-04" db="EMBL/GenBank/DDBJ databases">
        <authorList>
            <person name="Alioto T."/>
            <person name="Alioto T."/>
        </authorList>
    </citation>
    <scope>NUCLEOTIDE SEQUENCE [LARGE SCALE GENOMIC DNA]</scope>
</reference>
<comment type="caution">
    <text evidence="1">The sequence shown here is derived from an EMBL/GenBank/DDBJ whole genome shotgun (WGS) entry which is preliminary data.</text>
</comment>
<dbReference type="Proteomes" id="UP000335636">
    <property type="component" value="Unassembled WGS sequence"/>
</dbReference>
<proteinExistence type="predicted"/>
<accession>A0A5E4BYX9</accession>
<organism evidence="1 2">
    <name type="scientific">Marmota monax</name>
    <name type="common">Woodchuck</name>
    <dbReference type="NCBI Taxonomy" id="9995"/>
    <lineage>
        <taxon>Eukaryota</taxon>
        <taxon>Metazoa</taxon>
        <taxon>Chordata</taxon>
        <taxon>Craniata</taxon>
        <taxon>Vertebrata</taxon>
        <taxon>Euteleostomi</taxon>
        <taxon>Mammalia</taxon>
        <taxon>Eutheria</taxon>
        <taxon>Euarchontoglires</taxon>
        <taxon>Glires</taxon>
        <taxon>Rodentia</taxon>
        <taxon>Sciuromorpha</taxon>
        <taxon>Sciuridae</taxon>
        <taxon>Xerinae</taxon>
        <taxon>Marmotini</taxon>
        <taxon>Marmota</taxon>
    </lineage>
</organism>
<name>A0A5E4BYX9_MARMO</name>
<dbReference type="EMBL" id="CABDUW010000759">
    <property type="protein sequence ID" value="VTJ74685.1"/>
    <property type="molecule type" value="Genomic_DNA"/>
</dbReference>
<keyword evidence="2" id="KW-1185">Reference proteome</keyword>